<keyword evidence="3" id="KW-1185">Reference proteome</keyword>
<reference evidence="2 3" key="1">
    <citation type="submission" date="2021-06" db="EMBL/GenBank/DDBJ databases">
        <title>Actinoplanes lichenicola sp. nov., and Actinoplanes ovalisporus sp. nov., isolated from lichen in Thailand.</title>
        <authorList>
            <person name="Saeng-In P."/>
            <person name="Kanchanasin P."/>
            <person name="Yuki M."/>
            <person name="Kudo T."/>
            <person name="Ohkuma M."/>
            <person name="Phongsopitanun W."/>
            <person name="Tanasupawat S."/>
        </authorList>
    </citation>
    <scope>NUCLEOTIDE SEQUENCE [LARGE SCALE GENOMIC DNA]</scope>
    <source>
        <strain evidence="2 3">NBRC 110975</strain>
    </source>
</reference>
<comment type="caution">
    <text evidence="2">The sequence shown here is derived from an EMBL/GenBank/DDBJ whole genome shotgun (WGS) entry which is preliminary data.</text>
</comment>
<dbReference type="Pfam" id="PF08378">
    <property type="entry name" value="NERD"/>
    <property type="match status" value="1"/>
</dbReference>
<feature type="domain" description="NERD" evidence="1">
    <location>
        <begin position="97"/>
        <end position="209"/>
    </location>
</feature>
<dbReference type="InterPro" id="IPR011528">
    <property type="entry name" value="NERD"/>
</dbReference>
<protein>
    <submittedName>
        <fullName evidence="2">NERD domain-containing protein</fullName>
    </submittedName>
</protein>
<organism evidence="2 3">
    <name type="scientific">Paractinoplanes bogorensis</name>
    <dbReference type="NCBI Taxonomy" id="1610840"/>
    <lineage>
        <taxon>Bacteria</taxon>
        <taxon>Bacillati</taxon>
        <taxon>Actinomycetota</taxon>
        <taxon>Actinomycetes</taxon>
        <taxon>Micromonosporales</taxon>
        <taxon>Micromonosporaceae</taxon>
        <taxon>Paractinoplanes</taxon>
    </lineage>
</organism>
<evidence type="ECO:0000259" key="1">
    <source>
        <dbReference type="Pfam" id="PF08378"/>
    </source>
</evidence>
<proteinExistence type="predicted"/>
<gene>
    <name evidence="2" type="ORF">KOI35_22680</name>
</gene>
<name>A0ABS5YS95_9ACTN</name>
<evidence type="ECO:0000313" key="2">
    <source>
        <dbReference type="EMBL" id="MBU2666312.1"/>
    </source>
</evidence>
<accession>A0ABS5YS95</accession>
<dbReference type="EMBL" id="JAHKKG010000007">
    <property type="protein sequence ID" value="MBU2666312.1"/>
    <property type="molecule type" value="Genomic_DNA"/>
</dbReference>
<dbReference type="RefSeq" id="WP_215789711.1">
    <property type="nucleotide sequence ID" value="NZ_JAHKKG010000007.1"/>
</dbReference>
<evidence type="ECO:0000313" key="3">
    <source>
        <dbReference type="Proteomes" id="UP001519654"/>
    </source>
</evidence>
<dbReference type="Proteomes" id="UP001519654">
    <property type="component" value="Unassembled WGS sequence"/>
</dbReference>
<sequence length="278" mass="31419">MRVEVLSDHGGQQLAQTGRQLRAADTNVVARQRSYQRAQQDLESSRRAKSFWRRLFAFSTPTEQQALAQTENAWQGVQQAVAGREQLDQRVRQQAAGVQGELDLVLGLSGLDDSWTMLRGYRNRRGETDSVLVGPLGVWAVEVKRRRVRVHAVGEQWWYEKLSARGNVVEAGWAVDGGGRTWARQVNDVADDLAAWLARNGHPTRIRTAVMLMHEQAQFGRCEHLTVTMIGTHPAQLLDAIGRYASPLTAGECQQIVALICRDHRFHEQRRNRPRRGD</sequence>